<evidence type="ECO:0000313" key="4">
    <source>
        <dbReference type="Proteomes" id="UP000566819"/>
    </source>
</evidence>
<feature type="compositionally biased region" description="Low complexity" evidence="1">
    <location>
        <begin position="411"/>
        <end position="423"/>
    </location>
</feature>
<keyword evidence="2" id="KW-1133">Transmembrane helix</keyword>
<feature type="transmembrane region" description="Helical" evidence="2">
    <location>
        <begin position="119"/>
        <end position="142"/>
    </location>
</feature>
<evidence type="ECO:0000256" key="1">
    <source>
        <dbReference type="SAM" id="MobiDB-lite"/>
    </source>
</evidence>
<dbReference type="PANTHER" id="PTHR36840:SF1">
    <property type="entry name" value="BLL5714 PROTEIN"/>
    <property type="match status" value="1"/>
</dbReference>
<feature type="transmembrane region" description="Helical" evidence="2">
    <location>
        <begin position="439"/>
        <end position="460"/>
    </location>
</feature>
<dbReference type="EMBL" id="JAAMPI010000200">
    <property type="protein sequence ID" value="KAF4634219.1"/>
    <property type="molecule type" value="Genomic_DNA"/>
</dbReference>
<keyword evidence="2" id="KW-0812">Transmembrane</keyword>
<keyword evidence="2" id="KW-0472">Membrane</keyword>
<feature type="transmembrane region" description="Helical" evidence="2">
    <location>
        <begin position="212"/>
        <end position="233"/>
    </location>
</feature>
<proteinExistence type="predicted"/>
<name>A0A8H4RQH8_9HELO</name>
<gene>
    <name evidence="3" type="ORF">G7Y89_g3890</name>
</gene>
<reference evidence="3 4" key="1">
    <citation type="submission" date="2020-03" db="EMBL/GenBank/DDBJ databases">
        <title>Draft Genome Sequence of Cudoniella acicularis.</title>
        <authorList>
            <person name="Buettner E."/>
            <person name="Kellner H."/>
        </authorList>
    </citation>
    <scope>NUCLEOTIDE SEQUENCE [LARGE SCALE GENOMIC DNA]</scope>
    <source>
        <strain evidence="3 4">DSM 108380</strain>
    </source>
</reference>
<dbReference type="Proteomes" id="UP000566819">
    <property type="component" value="Unassembled WGS sequence"/>
</dbReference>
<keyword evidence="4" id="KW-1185">Reference proteome</keyword>
<dbReference type="Pfam" id="PF06772">
    <property type="entry name" value="LtrA"/>
    <property type="match status" value="1"/>
</dbReference>
<sequence length="536" mass="60999">MSDTQNPQPQNNVIFTDTKSNQALKNSSFHRKIWISRGNRSRTNLDEVLIEFRAQKHSEFIRRPRAHQYIELSKTNSNSSSSGQQASRETTHSSSSTSDLEGEKRSSDSIIKQLSRLDLFVDLVWVGIIANLSATFIAQAFTNSGIDIGLAFLEFILLFIPIWRIWDHLRAYCIDFYTDDILQRNFMVWILVLSVCYGINAPYAFVSDGEDSLRILIGVYLVARVSFLLANLLQAIFLPFLRRKFLFRATTTILTGGIWIAAIYVSYPAKIALLVIANAAEHPIDIFLASPTADRLLIPGWKRSVHTSHYVDRHEGFFIIILGEGVFRLIEGSPSGMGLTHKTGTVLTALLMYYVLHWLYFNGDRTKKFIHALRRTWWKPVIWQLAHIFMFASLLILASSTLFLVEHESSTASSNSEPTPSTSTKREESGTPKPHAELYALWSASISLSVTLFFMTIIAILNRPLDKPQTLLINSRWIRLGFRIPVIAVIVCLPLIEDLNGGWWCGAAVFLLYFLFLWEWGTGLERNWRFVEPKEG</sequence>
<feature type="transmembrane region" description="Helical" evidence="2">
    <location>
        <begin position="245"/>
        <end position="267"/>
    </location>
</feature>
<dbReference type="PANTHER" id="PTHR36840">
    <property type="entry name" value="BLL5714 PROTEIN"/>
    <property type="match status" value="1"/>
</dbReference>
<feature type="transmembrane region" description="Helical" evidence="2">
    <location>
        <begin position="148"/>
        <end position="166"/>
    </location>
</feature>
<dbReference type="OrthoDB" id="191995at2759"/>
<feature type="region of interest" description="Disordered" evidence="1">
    <location>
        <begin position="411"/>
        <end position="432"/>
    </location>
</feature>
<feature type="transmembrane region" description="Helical" evidence="2">
    <location>
        <begin position="502"/>
        <end position="520"/>
    </location>
</feature>
<feature type="region of interest" description="Disordered" evidence="1">
    <location>
        <begin position="74"/>
        <end position="104"/>
    </location>
</feature>
<evidence type="ECO:0008006" key="5">
    <source>
        <dbReference type="Google" id="ProtNLM"/>
    </source>
</evidence>
<comment type="caution">
    <text evidence="3">The sequence shown here is derived from an EMBL/GenBank/DDBJ whole genome shotgun (WGS) entry which is preliminary data.</text>
</comment>
<feature type="transmembrane region" description="Helical" evidence="2">
    <location>
        <begin position="480"/>
        <end position="496"/>
    </location>
</feature>
<evidence type="ECO:0000256" key="2">
    <source>
        <dbReference type="SAM" id="Phobius"/>
    </source>
</evidence>
<organism evidence="3 4">
    <name type="scientific">Cudoniella acicularis</name>
    <dbReference type="NCBI Taxonomy" id="354080"/>
    <lineage>
        <taxon>Eukaryota</taxon>
        <taxon>Fungi</taxon>
        <taxon>Dikarya</taxon>
        <taxon>Ascomycota</taxon>
        <taxon>Pezizomycotina</taxon>
        <taxon>Leotiomycetes</taxon>
        <taxon>Helotiales</taxon>
        <taxon>Tricladiaceae</taxon>
        <taxon>Cudoniella</taxon>
    </lineage>
</organism>
<feature type="transmembrane region" description="Helical" evidence="2">
    <location>
        <begin position="186"/>
        <end position="206"/>
    </location>
</feature>
<protein>
    <recommendedName>
        <fullName evidence="5">Low temperature requirement A</fullName>
    </recommendedName>
</protein>
<feature type="transmembrane region" description="Helical" evidence="2">
    <location>
        <begin position="381"/>
        <end position="405"/>
    </location>
</feature>
<evidence type="ECO:0000313" key="3">
    <source>
        <dbReference type="EMBL" id="KAF4634219.1"/>
    </source>
</evidence>
<feature type="transmembrane region" description="Helical" evidence="2">
    <location>
        <begin position="343"/>
        <end position="361"/>
    </location>
</feature>
<dbReference type="InterPro" id="IPR010640">
    <property type="entry name" value="Low_temperature_requirement_A"/>
</dbReference>
<dbReference type="AlphaFoldDB" id="A0A8H4RQH8"/>
<accession>A0A8H4RQH8</accession>